<sequence length="40" mass="4598">MNIPFLGDRQQRVLYCYTIFGLLGYGAYVLIKEIIQDSAD</sequence>
<evidence type="ECO:0000313" key="3">
    <source>
        <dbReference type="Proteomes" id="UP000008387"/>
    </source>
</evidence>
<keyword evidence="1" id="KW-1133">Transmembrane helix</keyword>
<organism evidence="2 3">
    <name type="scientific">Helicobacter bizzozeronii (strain CIII-1)</name>
    <dbReference type="NCBI Taxonomy" id="1002804"/>
    <lineage>
        <taxon>Bacteria</taxon>
        <taxon>Pseudomonadati</taxon>
        <taxon>Campylobacterota</taxon>
        <taxon>Epsilonproteobacteria</taxon>
        <taxon>Campylobacterales</taxon>
        <taxon>Helicobacteraceae</taxon>
        <taxon>Helicobacter</taxon>
    </lineage>
</organism>
<accession>F8KU66</accession>
<dbReference type="STRING" id="1002804.HBZC1_14190"/>
<dbReference type="AlphaFoldDB" id="F8KU66"/>
<reference evidence="2 3" key="1">
    <citation type="journal article" date="2011" name="J. Bacteriol.">
        <title>Genome sequence of Helicobacter bizzozeronii strain CIII-1, an isolate from human gastric mucosa.</title>
        <authorList>
            <person name="Schott T."/>
            <person name="Rossi M."/>
            <person name="Hanninen M.L."/>
        </authorList>
    </citation>
    <scope>NUCLEOTIDE SEQUENCE [LARGE SCALE GENOMIC DNA]</scope>
    <source>
        <strain evidence="2 3">CIII-1</strain>
    </source>
</reference>
<dbReference type="GeneID" id="76832826"/>
<gene>
    <name evidence="2" type="ordered locus">HBZC1_14190</name>
</gene>
<feature type="transmembrane region" description="Helical" evidence="1">
    <location>
        <begin position="12"/>
        <end position="31"/>
    </location>
</feature>
<name>F8KU66_HELBC</name>
<dbReference type="Proteomes" id="UP000008387">
    <property type="component" value="Chromosome"/>
</dbReference>
<evidence type="ECO:0000256" key="1">
    <source>
        <dbReference type="SAM" id="Phobius"/>
    </source>
</evidence>
<evidence type="ECO:0000313" key="2">
    <source>
        <dbReference type="EMBL" id="CCB80405.1"/>
    </source>
</evidence>
<proteinExistence type="predicted"/>
<keyword evidence="1" id="KW-0472">Membrane</keyword>
<dbReference type="EMBL" id="FR871757">
    <property type="protein sequence ID" value="CCB80405.1"/>
    <property type="molecule type" value="Genomic_DNA"/>
</dbReference>
<dbReference type="HOGENOM" id="CLU_3290572_0_0_7"/>
<protein>
    <submittedName>
        <fullName evidence="2">Uncharacterized protein</fullName>
    </submittedName>
</protein>
<keyword evidence="1" id="KW-0812">Transmembrane</keyword>
<dbReference type="KEGG" id="hbi:HBZC1_14190"/>
<dbReference type="RefSeq" id="WP_006018620.1">
    <property type="nucleotide sequence ID" value="NC_015674.1"/>
</dbReference>
<keyword evidence="3" id="KW-1185">Reference proteome</keyword>